<keyword evidence="5" id="KW-0663">Pyridoxal phosphate</keyword>
<dbReference type="GO" id="GO:0031071">
    <property type="term" value="F:cysteine desulfurase activity"/>
    <property type="evidence" value="ECO:0007669"/>
    <property type="project" value="UniProtKB-EC"/>
</dbReference>
<dbReference type="GO" id="GO:0046872">
    <property type="term" value="F:metal ion binding"/>
    <property type="evidence" value="ECO:0007669"/>
    <property type="project" value="UniProtKB-KW"/>
</dbReference>
<organism evidence="10 11">
    <name type="scientific">Candidatus Lloydbacteria bacterium RIFCSPLOWO2_12_FULL_51_9</name>
    <dbReference type="NCBI Taxonomy" id="1798669"/>
    <lineage>
        <taxon>Bacteria</taxon>
        <taxon>Candidatus Lloydiibacteriota</taxon>
    </lineage>
</organism>
<evidence type="ECO:0000256" key="2">
    <source>
        <dbReference type="ARBA" id="ARBA00006490"/>
    </source>
</evidence>
<evidence type="ECO:0000256" key="8">
    <source>
        <dbReference type="ARBA" id="ARBA00050776"/>
    </source>
</evidence>
<reference evidence="10 11" key="1">
    <citation type="journal article" date="2016" name="Nat. Commun.">
        <title>Thousands of microbial genomes shed light on interconnected biogeochemical processes in an aquifer system.</title>
        <authorList>
            <person name="Anantharaman K."/>
            <person name="Brown C.T."/>
            <person name="Hug L.A."/>
            <person name="Sharon I."/>
            <person name="Castelle C.J."/>
            <person name="Probst A.J."/>
            <person name="Thomas B.C."/>
            <person name="Singh A."/>
            <person name="Wilkins M.J."/>
            <person name="Karaoz U."/>
            <person name="Brodie E.L."/>
            <person name="Williams K.H."/>
            <person name="Hubbard S.S."/>
            <person name="Banfield J.F."/>
        </authorList>
    </citation>
    <scope>NUCLEOTIDE SEQUENCE [LARGE SCALE GENOMIC DNA]</scope>
</reference>
<sequence>METKNTEKRIYLDNAATTPVDPRVYAAMVPYFSEIYGNTGSMHKEGVAAKMAVLTARAAIGKVINARTDELIFTGSGTEANNLAILGFARHPEFRGYALGGLHFITSVIEHHSVLECFKDLEARGARVSFIPVTREGIIDLAAFERALSSDTVFVSIMFANNEIGTIQPIGEIADLIRYRSKQGKFSLCIPGRKEAGPVFHVDASQAPLFMWLDAQKLGADMLTLDAQKVYGPKGIGLLWKKRDVKIAPLIMGGGQEFGMRAGTENVPSIVGFAKAIEIAHDEREELSERLTELRDDCIARILRVAPGAELNGSETSRLPNNINISFPGMLSE</sequence>
<keyword evidence="4" id="KW-0479">Metal-binding</keyword>
<keyword evidence="6" id="KW-0408">Iron</keyword>
<dbReference type="AlphaFoldDB" id="A0A1G2DQB6"/>
<name>A0A1G2DQB6_9BACT</name>
<keyword evidence="3" id="KW-0808">Transferase</keyword>
<protein>
    <recommendedName>
        <fullName evidence="9">Aminotransferase class V domain-containing protein</fullName>
    </recommendedName>
</protein>
<dbReference type="GO" id="GO:0051536">
    <property type="term" value="F:iron-sulfur cluster binding"/>
    <property type="evidence" value="ECO:0007669"/>
    <property type="project" value="UniProtKB-KW"/>
</dbReference>
<dbReference type="SUPFAM" id="SSF53383">
    <property type="entry name" value="PLP-dependent transferases"/>
    <property type="match status" value="1"/>
</dbReference>
<feature type="non-terminal residue" evidence="10">
    <location>
        <position position="333"/>
    </location>
</feature>
<dbReference type="Pfam" id="PF00266">
    <property type="entry name" value="Aminotran_5"/>
    <property type="match status" value="1"/>
</dbReference>
<dbReference type="InterPro" id="IPR000192">
    <property type="entry name" value="Aminotrans_V_dom"/>
</dbReference>
<evidence type="ECO:0000313" key="11">
    <source>
        <dbReference type="Proteomes" id="UP000178472"/>
    </source>
</evidence>
<dbReference type="EMBL" id="MHLT01000048">
    <property type="protein sequence ID" value="OGZ15854.1"/>
    <property type="molecule type" value="Genomic_DNA"/>
</dbReference>
<keyword evidence="7" id="KW-0411">Iron-sulfur</keyword>
<comment type="cofactor">
    <cofactor evidence="1">
        <name>pyridoxal 5'-phosphate</name>
        <dbReference type="ChEBI" id="CHEBI:597326"/>
    </cofactor>
</comment>
<accession>A0A1G2DQB6</accession>
<dbReference type="PIRSF" id="PIRSF005572">
    <property type="entry name" value="NifS"/>
    <property type="match status" value="1"/>
</dbReference>
<proteinExistence type="inferred from homology"/>
<evidence type="ECO:0000256" key="4">
    <source>
        <dbReference type="ARBA" id="ARBA00022723"/>
    </source>
</evidence>
<evidence type="ECO:0000256" key="3">
    <source>
        <dbReference type="ARBA" id="ARBA00022679"/>
    </source>
</evidence>
<comment type="caution">
    <text evidence="10">The sequence shown here is derived from an EMBL/GenBank/DDBJ whole genome shotgun (WGS) entry which is preliminary data.</text>
</comment>
<evidence type="ECO:0000256" key="5">
    <source>
        <dbReference type="ARBA" id="ARBA00022898"/>
    </source>
</evidence>
<dbReference type="Gene3D" id="3.90.1150.10">
    <property type="entry name" value="Aspartate Aminotransferase, domain 1"/>
    <property type="match status" value="1"/>
</dbReference>
<evidence type="ECO:0000256" key="1">
    <source>
        <dbReference type="ARBA" id="ARBA00001933"/>
    </source>
</evidence>
<dbReference type="PANTHER" id="PTHR11601">
    <property type="entry name" value="CYSTEINE DESULFURYLASE FAMILY MEMBER"/>
    <property type="match status" value="1"/>
</dbReference>
<evidence type="ECO:0000256" key="7">
    <source>
        <dbReference type="ARBA" id="ARBA00023014"/>
    </source>
</evidence>
<evidence type="ECO:0000256" key="6">
    <source>
        <dbReference type="ARBA" id="ARBA00023004"/>
    </source>
</evidence>
<dbReference type="InterPro" id="IPR015421">
    <property type="entry name" value="PyrdxlP-dep_Trfase_major"/>
</dbReference>
<dbReference type="InterPro" id="IPR015422">
    <property type="entry name" value="PyrdxlP-dep_Trfase_small"/>
</dbReference>
<dbReference type="Proteomes" id="UP000178472">
    <property type="component" value="Unassembled WGS sequence"/>
</dbReference>
<evidence type="ECO:0000313" key="10">
    <source>
        <dbReference type="EMBL" id="OGZ15854.1"/>
    </source>
</evidence>
<evidence type="ECO:0000259" key="9">
    <source>
        <dbReference type="Pfam" id="PF00266"/>
    </source>
</evidence>
<comment type="catalytic activity">
    <reaction evidence="8">
        <text>(sulfur carrier)-H + L-cysteine = (sulfur carrier)-SH + L-alanine</text>
        <dbReference type="Rhea" id="RHEA:43892"/>
        <dbReference type="Rhea" id="RHEA-COMP:14737"/>
        <dbReference type="Rhea" id="RHEA-COMP:14739"/>
        <dbReference type="ChEBI" id="CHEBI:29917"/>
        <dbReference type="ChEBI" id="CHEBI:35235"/>
        <dbReference type="ChEBI" id="CHEBI:57972"/>
        <dbReference type="ChEBI" id="CHEBI:64428"/>
        <dbReference type="EC" id="2.8.1.7"/>
    </reaction>
</comment>
<dbReference type="InterPro" id="IPR016454">
    <property type="entry name" value="Cysteine_dSase"/>
</dbReference>
<feature type="domain" description="Aminotransferase class V" evidence="9">
    <location>
        <begin position="10"/>
        <end position="330"/>
    </location>
</feature>
<comment type="similarity">
    <text evidence="2">Belongs to the class-V pyridoxal-phosphate-dependent aminotransferase family. NifS/IscS subfamily.</text>
</comment>
<dbReference type="InterPro" id="IPR015424">
    <property type="entry name" value="PyrdxlP-dep_Trfase"/>
</dbReference>
<gene>
    <name evidence="10" type="ORF">A3G11_02045</name>
</gene>
<dbReference type="PANTHER" id="PTHR11601:SF34">
    <property type="entry name" value="CYSTEINE DESULFURASE"/>
    <property type="match status" value="1"/>
</dbReference>
<dbReference type="Gene3D" id="3.40.640.10">
    <property type="entry name" value="Type I PLP-dependent aspartate aminotransferase-like (Major domain)"/>
    <property type="match status" value="1"/>
</dbReference>